<evidence type="ECO:0000313" key="3">
    <source>
        <dbReference type="Proteomes" id="UP000318384"/>
    </source>
</evidence>
<name>A0A517WWU8_9PLAN</name>
<evidence type="ECO:0000256" key="1">
    <source>
        <dbReference type="SAM" id="Phobius"/>
    </source>
</evidence>
<keyword evidence="1" id="KW-1133">Transmembrane helix</keyword>
<keyword evidence="1" id="KW-0812">Transmembrane</keyword>
<proteinExistence type="predicted"/>
<dbReference type="EMBL" id="CP037422">
    <property type="protein sequence ID" value="QDU09741.1"/>
    <property type="molecule type" value="Genomic_DNA"/>
</dbReference>
<feature type="transmembrane region" description="Helical" evidence="1">
    <location>
        <begin position="17"/>
        <end position="39"/>
    </location>
</feature>
<dbReference type="Proteomes" id="UP000318384">
    <property type="component" value="Chromosome"/>
</dbReference>
<organism evidence="2 3">
    <name type="scientific">Gimesia aquarii</name>
    <dbReference type="NCBI Taxonomy" id="2527964"/>
    <lineage>
        <taxon>Bacteria</taxon>
        <taxon>Pseudomonadati</taxon>
        <taxon>Planctomycetota</taxon>
        <taxon>Planctomycetia</taxon>
        <taxon>Planctomycetales</taxon>
        <taxon>Planctomycetaceae</taxon>
        <taxon>Gimesia</taxon>
    </lineage>
</organism>
<gene>
    <name evidence="2" type="ORF">V202x_31330</name>
</gene>
<reference evidence="2 3" key="1">
    <citation type="submission" date="2019-03" db="EMBL/GenBank/DDBJ databases">
        <title>Deep-cultivation of Planctomycetes and their phenomic and genomic characterization uncovers novel biology.</title>
        <authorList>
            <person name="Wiegand S."/>
            <person name="Jogler M."/>
            <person name="Boedeker C."/>
            <person name="Pinto D."/>
            <person name="Vollmers J."/>
            <person name="Rivas-Marin E."/>
            <person name="Kohn T."/>
            <person name="Peeters S.H."/>
            <person name="Heuer A."/>
            <person name="Rast P."/>
            <person name="Oberbeckmann S."/>
            <person name="Bunk B."/>
            <person name="Jeske O."/>
            <person name="Meyerdierks A."/>
            <person name="Storesund J.E."/>
            <person name="Kallscheuer N."/>
            <person name="Luecker S."/>
            <person name="Lage O.M."/>
            <person name="Pohl T."/>
            <person name="Merkel B.J."/>
            <person name="Hornburger P."/>
            <person name="Mueller R.-W."/>
            <person name="Bruemmer F."/>
            <person name="Labrenz M."/>
            <person name="Spormann A.M."/>
            <person name="Op den Camp H."/>
            <person name="Overmann J."/>
            <person name="Amann R."/>
            <person name="Jetten M.S.M."/>
            <person name="Mascher T."/>
            <person name="Medema M.H."/>
            <person name="Devos D.P."/>
            <person name="Kaster A.-K."/>
            <person name="Ovreas L."/>
            <person name="Rohde M."/>
            <person name="Galperin M.Y."/>
            <person name="Jogler C."/>
        </authorList>
    </citation>
    <scope>NUCLEOTIDE SEQUENCE [LARGE SCALE GENOMIC DNA]</scope>
    <source>
        <strain evidence="2 3">V202</strain>
    </source>
</reference>
<keyword evidence="3" id="KW-1185">Reference proteome</keyword>
<keyword evidence="1" id="KW-0472">Membrane</keyword>
<dbReference type="AlphaFoldDB" id="A0A517WWU8"/>
<evidence type="ECO:0000313" key="2">
    <source>
        <dbReference type="EMBL" id="QDU09741.1"/>
    </source>
</evidence>
<accession>A0A517WWU8</accession>
<protein>
    <submittedName>
        <fullName evidence="2">Uncharacterized protein</fullName>
    </submittedName>
</protein>
<sequence>MTETPNDQIIDQQSKKICFVFLFSLFGIFGVIFLTNYIVNPYGYYATTIFRP</sequence>